<dbReference type="InterPro" id="IPR000847">
    <property type="entry name" value="LysR_HTH_N"/>
</dbReference>
<dbReference type="Pfam" id="PF03466">
    <property type="entry name" value="LysR_substrate"/>
    <property type="match status" value="1"/>
</dbReference>
<reference evidence="7" key="2">
    <citation type="submission" date="2019-08" db="EMBL/GenBank/DDBJ databases">
        <authorList>
            <person name="Im W.-T."/>
        </authorList>
    </citation>
    <scope>NUCLEOTIDE SEQUENCE</scope>
    <source>
        <strain evidence="7">NF 2-5-3</strain>
    </source>
</reference>
<reference evidence="7 8" key="1">
    <citation type="journal article" date="2018" name="Int. J. Syst. Evol. Microbiol.">
        <title>Paraburkholderia azotifigens sp. nov., a nitrogen-fixing bacterium isolated from paddy soil.</title>
        <authorList>
            <person name="Choi G.M."/>
            <person name="Im W.T."/>
        </authorList>
    </citation>
    <scope>NUCLEOTIDE SEQUENCE [LARGE SCALE GENOMIC DNA]</scope>
    <source>
        <strain evidence="7 8">NF 2-5-3</strain>
    </source>
</reference>
<dbReference type="RefSeq" id="WP_147236672.1">
    <property type="nucleotide sequence ID" value="NZ_JAZHFZ010000018.1"/>
</dbReference>
<dbReference type="PANTHER" id="PTHR30537:SF74">
    <property type="entry name" value="HTH-TYPE TRANSCRIPTIONAL REGULATOR TRPI"/>
    <property type="match status" value="1"/>
</dbReference>
<evidence type="ECO:0000313" key="6">
    <source>
        <dbReference type="EMBL" id="MEM5342874.1"/>
    </source>
</evidence>
<evidence type="ECO:0000256" key="1">
    <source>
        <dbReference type="ARBA" id="ARBA00009437"/>
    </source>
</evidence>
<gene>
    <name evidence="7" type="ORF">FRZ40_31245</name>
    <name evidence="6" type="ORF">V4C56_25035</name>
</gene>
<dbReference type="PANTHER" id="PTHR30537">
    <property type="entry name" value="HTH-TYPE TRANSCRIPTIONAL REGULATOR"/>
    <property type="match status" value="1"/>
</dbReference>
<evidence type="ECO:0000313" key="7">
    <source>
        <dbReference type="EMBL" id="TXC84701.1"/>
    </source>
</evidence>
<dbReference type="SUPFAM" id="SSF46785">
    <property type="entry name" value="Winged helix' DNA-binding domain"/>
    <property type="match status" value="1"/>
</dbReference>
<comment type="similarity">
    <text evidence="1">Belongs to the LysR transcriptional regulatory family.</text>
</comment>
<dbReference type="Pfam" id="PF00126">
    <property type="entry name" value="HTH_1"/>
    <property type="match status" value="1"/>
</dbReference>
<dbReference type="InterPro" id="IPR036390">
    <property type="entry name" value="WH_DNA-bd_sf"/>
</dbReference>
<feature type="domain" description="HTH lysR-type" evidence="5">
    <location>
        <begin position="21"/>
        <end position="78"/>
    </location>
</feature>
<reference evidence="6 9" key="3">
    <citation type="submission" date="2024-01" db="EMBL/GenBank/DDBJ databases">
        <title>The diversity of rhizobia nodulating Mimosa spp. in eleven states of Brazil covering several biomes is determined by host plant, location, and edaphic factors.</title>
        <authorList>
            <person name="Rouws L."/>
            <person name="Barauna A."/>
            <person name="Beukes C."/>
            <person name="De Faria S.M."/>
            <person name="Gross E."/>
            <person name="Dos Reis Junior F.B."/>
            <person name="Simon M."/>
            <person name="Maluk M."/>
            <person name="Odee D.W."/>
            <person name="Kenicer G."/>
            <person name="Young J.P.W."/>
            <person name="Reis V.M."/>
            <person name="Zilli J."/>
            <person name="James E.K."/>
        </authorList>
    </citation>
    <scope>NUCLEOTIDE SEQUENCE [LARGE SCALE GENOMIC DNA]</scope>
    <source>
        <strain evidence="6 9">JPY530</strain>
    </source>
</reference>
<dbReference type="Proteomes" id="UP001481677">
    <property type="component" value="Unassembled WGS sequence"/>
</dbReference>
<evidence type="ECO:0000256" key="3">
    <source>
        <dbReference type="ARBA" id="ARBA00023125"/>
    </source>
</evidence>
<dbReference type="EMBL" id="VOQS01000003">
    <property type="protein sequence ID" value="TXC84701.1"/>
    <property type="molecule type" value="Genomic_DNA"/>
</dbReference>
<keyword evidence="2" id="KW-0805">Transcription regulation</keyword>
<dbReference type="FunFam" id="1.10.10.10:FF:000001">
    <property type="entry name" value="LysR family transcriptional regulator"/>
    <property type="match status" value="1"/>
</dbReference>
<evidence type="ECO:0000313" key="8">
    <source>
        <dbReference type="Proteomes" id="UP000321776"/>
    </source>
</evidence>
<dbReference type="Proteomes" id="UP000321776">
    <property type="component" value="Unassembled WGS sequence"/>
</dbReference>
<dbReference type="AlphaFoldDB" id="A0A5C6VJ59"/>
<dbReference type="CDD" id="cd08432">
    <property type="entry name" value="PBP2_GcdR_TrpI_HvrB_AmpR_like"/>
    <property type="match status" value="1"/>
</dbReference>
<evidence type="ECO:0000256" key="2">
    <source>
        <dbReference type="ARBA" id="ARBA00023015"/>
    </source>
</evidence>
<evidence type="ECO:0000313" key="9">
    <source>
        <dbReference type="Proteomes" id="UP001481677"/>
    </source>
</evidence>
<evidence type="ECO:0000259" key="5">
    <source>
        <dbReference type="PROSITE" id="PS50931"/>
    </source>
</evidence>
<proteinExistence type="inferred from homology"/>
<keyword evidence="9" id="KW-1185">Reference proteome</keyword>
<name>A0A5C6VJ59_9BURK</name>
<dbReference type="EMBL" id="JAZHGA010000019">
    <property type="protein sequence ID" value="MEM5342874.1"/>
    <property type="molecule type" value="Genomic_DNA"/>
</dbReference>
<dbReference type="Gene3D" id="3.40.190.10">
    <property type="entry name" value="Periplasmic binding protein-like II"/>
    <property type="match status" value="2"/>
</dbReference>
<dbReference type="PRINTS" id="PR00039">
    <property type="entry name" value="HTHLYSR"/>
</dbReference>
<dbReference type="SUPFAM" id="SSF53850">
    <property type="entry name" value="Periplasmic binding protein-like II"/>
    <property type="match status" value="1"/>
</dbReference>
<dbReference type="Gene3D" id="1.10.10.10">
    <property type="entry name" value="Winged helix-like DNA-binding domain superfamily/Winged helix DNA-binding domain"/>
    <property type="match status" value="1"/>
</dbReference>
<comment type="caution">
    <text evidence="7">The sequence shown here is derived from an EMBL/GenBank/DDBJ whole genome shotgun (WGS) entry which is preliminary data.</text>
</comment>
<dbReference type="GO" id="GO:0043565">
    <property type="term" value="F:sequence-specific DNA binding"/>
    <property type="evidence" value="ECO:0007669"/>
    <property type="project" value="TreeGrafter"/>
</dbReference>
<dbReference type="PROSITE" id="PS50931">
    <property type="entry name" value="HTH_LYSR"/>
    <property type="match status" value="1"/>
</dbReference>
<dbReference type="GO" id="GO:0003700">
    <property type="term" value="F:DNA-binding transcription factor activity"/>
    <property type="evidence" value="ECO:0007669"/>
    <property type="project" value="InterPro"/>
</dbReference>
<sequence length="318" mass="35803">MDSSQLLIKRPHDAQTVTRLPHLSLLLAFKTVAEEGSFTRAADILHLSQSAVSQQVVRLEEALGVQLFIRSTRAVSLTSAGNELLNDIRGAFEQLVIAFDRCARKGESPTLHVEAEPVLSAFWLTPRLRQFTQRFPGLQIKLLLTTQRVEFPKEVELAVKWGDGHWPGFEAEFLMGLNYVPVCSPVLLRGNKALRKPSDLQHHLLLHDRSHDDWENWQKRYPDVPLSFERGHVVTDSNVLAQLAAQGHGVALCAVELIEQQLRRGELVTPFPEMTMPHWHAYHILTRRNQALSGVATQFIAWLKAEAKGCGESNARPD</sequence>
<dbReference type="InterPro" id="IPR058163">
    <property type="entry name" value="LysR-type_TF_proteobact-type"/>
</dbReference>
<dbReference type="GO" id="GO:0006351">
    <property type="term" value="P:DNA-templated transcription"/>
    <property type="evidence" value="ECO:0007669"/>
    <property type="project" value="TreeGrafter"/>
</dbReference>
<dbReference type="InterPro" id="IPR005119">
    <property type="entry name" value="LysR_subst-bd"/>
</dbReference>
<keyword evidence="3" id="KW-0238">DNA-binding</keyword>
<evidence type="ECO:0000256" key="4">
    <source>
        <dbReference type="ARBA" id="ARBA00023163"/>
    </source>
</evidence>
<organism evidence="7 8">
    <name type="scientific">Paraburkholderia azotifigens</name>
    <dbReference type="NCBI Taxonomy" id="2057004"/>
    <lineage>
        <taxon>Bacteria</taxon>
        <taxon>Pseudomonadati</taxon>
        <taxon>Pseudomonadota</taxon>
        <taxon>Betaproteobacteria</taxon>
        <taxon>Burkholderiales</taxon>
        <taxon>Burkholderiaceae</taxon>
        <taxon>Paraburkholderia</taxon>
    </lineage>
</organism>
<keyword evidence="4" id="KW-0804">Transcription</keyword>
<dbReference type="InterPro" id="IPR036388">
    <property type="entry name" value="WH-like_DNA-bd_sf"/>
</dbReference>
<accession>A0A5C6VJ59</accession>
<protein>
    <submittedName>
        <fullName evidence="7">LysR family transcriptional regulator</fullName>
    </submittedName>
    <submittedName>
        <fullName evidence="6">LysR substrate-binding domain-containing protein</fullName>
    </submittedName>
</protein>